<dbReference type="Gene3D" id="3.40.309.10">
    <property type="entry name" value="Aldehyde Dehydrogenase, Chain A, domain 2"/>
    <property type="match status" value="1"/>
</dbReference>
<dbReference type="AlphaFoldDB" id="A0A166GVG8"/>
<dbReference type="InterPro" id="IPR012394">
    <property type="entry name" value="Aldehyde_DH_NAD(P)"/>
</dbReference>
<dbReference type="GO" id="GO:0006081">
    <property type="term" value="P:aldehyde metabolic process"/>
    <property type="evidence" value="ECO:0007669"/>
    <property type="project" value="InterPro"/>
</dbReference>
<accession>A0A166GVG8</accession>
<evidence type="ECO:0000259" key="3">
    <source>
        <dbReference type="Pfam" id="PF00171"/>
    </source>
</evidence>
<evidence type="ECO:0000256" key="1">
    <source>
        <dbReference type="ARBA" id="ARBA00009986"/>
    </source>
</evidence>
<dbReference type="PANTHER" id="PTHR43570">
    <property type="entry name" value="ALDEHYDE DEHYDROGENASE"/>
    <property type="match status" value="1"/>
</dbReference>
<dbReference type="GO" id="GO:0005737">
    <property type="term" value="C:cytoplasm"/>
    <property type="evidence" value="ECO:0007669"/>
    <property type="project" value="TreeGrafter"/>
</dbReference>
<protein>
    <submittedName>
        <fullName evidence="4">ALDH-like protein</fullName>
    </submittedName>
</protein>
<organism evidence="4">
    <name type="scientific">Athelia psychrophila</name>
    <dbReference type="NCBI Taxonomy" id="1759441"/>
    <lineage>
        <taxon>Eukaryota</taxon>
        <taxon>Fungi</taxon>
        <taxon>Dikarya</taxon>
        <taxon>Basidiomycota</taxon>
        <taxon>Agaricomycotina</taxon>
        <taxon>Agaricomycetes</taxon>
        <taxon>Agaricomycetidae</taxon>
        <taxon>Atheliales</taxon>
        <taxon>Atheliaceae</taxon>
        <taxon>Athelia</taxon>
    </lineage>
</organism>
<dbReference type="InterPro" id="IPR016163">
    <property type="entry name" value="Ald_DH_C"/>
</dbReference>
<keyword evidence="2" id="KW-0560">Oxidoreductase</keyword>
<evidence type="ECO:0000256" key="2">
    <source>
        <dbReference type="ARBA" id="ARBA00023002"/>
    </source>
</evidence>
<dbReference type="InterPro" id="IPR016162">
    <property type="entry name" value="Ald_DH_N"/>
</dbReference>
<reference evidence="4" key="1">
    <citation type="journal article" date="2016" name="Mol. Biol. Evol.">
        <title>Comparative Genomics of Early-Diverging Mushroom-Forming Fungi Provides Insights into the Origins of Lignocellulose Decay Capabilities.</title>
        <authorList>
            <person name="Nagy L.G."/>
            <person name="Riley R."/>
            <person name="Tritt A."/>
            <person name="Adam C."/>
            <person name="Daum C."/>
            <person name="Floudas D."/>
            <person name="Sun H."/>
            <person name="Yadav J.S."/>
            <person name="Pangilinan J."/>
            <person name="Larsson K.H."/>
            <person name="Matsuura K."/>
            <person name="Barry K."/>
            <person name="Labutti K."/>
            <person name="Kuo R."/>
            <person name="Ohm R.A."/>
            <person name="Bhattacharya S.S."/>
            <person name="Shirouzu T."/>
            <person name="Yoshinaga Y."/>
            <person name="Martin F.M."/>
            <person name="Grigoriev I.V."/>
            <person name="Hibbett D.S."/>
        </authorList>
    </citation>
    <scope>NUCLEOTIDE SEQUENCE [LARGE SCALE GENOMIC DNA]</scope>
    <source>
        <strain evidence="4">CBS 109695</strain>
    </source>
</reference>
<dbReference type="EMBL" id="KV417575">
    <property type="protein sequence ID" value="KZP18208.1"/>
    <property type="molecule type" value="Genomic_DNA"/>
</dbReference>
<sequence length="228" mass="25249">IRDECRAGFASGKTRDVQFRKAQLLALAYLLKENIPKFEAAIYSDTRRPAFEVNVIETAGPIAQAMLAYNSVEKWAKTEKAPWNRKFWAMKPKVRKEPKGTVLVIGPYNSPVWSSFIPLIGAIAAGNAAVLKMSELAPAVCALVNELWPKYMDTSVYQLVNGAIPETTELLRLQWDHILYTGSGRVGRIVAAAAAKHLTPITLKLGEKNPIYIDPTCNLPLAASRLLW</sequence>
<dbReference type="SUPFAM" id="SSF53720">
    <property type="entry name" value="ALDH-like"/>
    <property type="match status" value="1"/>
</dbReference>
<feature type="non-terminal residue" evidence="4">
    <location>
        <position position="228"/>
    </location>
</feature>
<proteinExistence type="inferred from homology"/>
<dbReference type="InterPro" id="IPR015590">
    <property type="entry name" value="Aldehyde_DH_dom"/>
</dbReference>
<dbReference type="Pfam" id="PF00171">
    <property type="entry name" value="Aldedh"/>
    <property type="match status" value="1"/>
</dbReference>
<dbReference type="OrthoDB" id="440325at2759"/>
<dbReference type="Gene3D" id="3.40.605.10">
    <property type="entry name" value="Aldehyde Dehydrogenase, Chain A, domain 1"/>
    <property type="match status" value="1"/>
</dbReference>
<dbReference type="GO" id="GO:0004029">
    <property type="term" value="F:aldehyde dehydrogenase (NAD+) activity"/>
    <property type="evidence" value="ECO:0007669"/>
    <property type="project" value="TreeGrafter"/>
</dbReference>
<dbReference type="STRING" id="436010.A0A166GVG8"/>
<dbReference type="PANTHER" id="PTHR43570:SF16">
    <property type="entry name" value="ALDEHYDE DEHYDROGENASE TYPE III, ISOFORM Q"/>
    <property type="match status" value="1"/>
</dbReference>
<evidence type="ECO:0000313" key="4">
    <source>
        <dbReference type="EMBL" id="KZP18208.1"/>
    </source>
</evidence>
<dbReference type="InterPro" id="IPR016161">
    <property type="entry name" value="Ald_DH/histidinol_DH"/>
</dbReference>
<gene>
    <name evidence="4" type="ORF">FIBSPDRAFT_745767</name>
</gene>
<name>A0A166GVG8_9AGAM</name>
<feature type="domain" description="Aldehyde dehydrogenase" evidence="3">
    <location>
        <begin position="6"/>
        <end position="226"/>
    </location>
</feature>
<comment type="similarity">
    <text evidence="1">Belongs to the aldehyde dehydrogenase family.</text>
</comment>
<dbReference type="FunFam" id="3.40.605.10:FF:000004">
    <property type="entry name" value="Aldehyde dehydrogenase"/>
    <property type="match status" value="1"/>
</dbReference>